<dbReference type="PROSITE" id="PS51194">
    <property type="entry name" value="HELICASE_CTER"/>
    <property type="match status" value="1"/>
</dbReference>
<feature type="compositionally biased region" description="Basic and acidic residues" evidence="9">
    <location>
        <begin position="2083"/>
        <end position="2101"/>
    </location>
</feature>
<dbReference type="InterPro" id="IPR000330">
    <property type="entry name" value="SNF2_N"/>
</dbReference>
<feature type="compositionally biased region" description="Basic and acidic residues" evidence="9">
    <location>
        <begin position="600"/>
        <end position="615"/>
    </location>
</feature>
<keyword evidence="8" id="KW-0539">Nucleus</keyword>
<dbReference type="InterPro" id="IPR027417">
    <property type="entry name" value="P-loop_NTPase"/>
</dbReference>
<dbReference type="InterPro" id="IPR056026">
    <property type="entry name" value="DUF7607"/>
</dbReference>
<evidence type="ECO:0000256" key="9">
    <source>
        <dbReference type="SAM" id="MobiDB-lite"/>
    </source>
</evidence>
<evidence type="ECO:0000256" key="5">
    <source>
        <dbReference type="ARBA" id="ARBA00022806"/>
    </source>
</evidence>
<dbReference type="InterPro" id="IPR038718">
    <property type="entry name" value="SNF2-like_sf"/>
</dbReference>
<dbReference type="Pfam" id="PF00176">
    <property type="entry name" value="SNF2-rel_dom"/>
    <property type="match status" value="1"/>
</dbReference>
<dbReference type="SMART" id="SM00490">
    <property type="entry name" value="HELICc"/>
    <property type="match status" value="1"/>
</dbReference>
<feature type="region of interest" description="Disordered" evidence="9">
    <location>
        <begin position="1664"/>
        <end position="1708"/>
    </location>
</feature>
<evidence type="ECO:0000313" key="12">
    <source>
        <dbReference type="EMBL" id="ERS97187.1"/>
    </source>
</evidence>
<keyword evidence="5" id="KW-0347">Helicase</keyword>
<dbReference type="Gene3D" id="3.40.50.10810">
    <property type="entry name" value="Tandem AAA-ATPase domain"/>
    <property type="match status" value="1"/>
</dbReference>
<dbReference type="Gene3D" id="3.40.50.300">
    <property type="entry name" value="P-loop containing nucleotide triphosphate hydrolases"/>
    <property type="match status" value="1"/>
</dbReference>
<evidence type="ECO:0000256" key="4">
    <source>
        <dbReference type="ARBA" id="ARBA00022801"/>
    </source>
</evidence>
<feature type="region of interest" description="Disordered" evidence="9">
    <location>
        <begin position="781"/>
        <end position="810"/>
    </location>
</feature>
<keyword evidence="13" id="KW-1185">Reference proteome</keyword>
<dbReference type="InterPro" id="IPR044574">
    <property type="entry name" value="ARIP4-like"/>
</dbReference>
<feature type="compositionally biased region" description="Pro residues" evidence="9">
    <location>
        <begin position="786"/>
        <end position="795"/>
    </location>
</feature>
<feature type="compositionally biased region" description="Low complexity" evidence="9">
    <location>
        <begin position="2020"/>
        <end position="2031"/>
    </location>
</feature>
<feature type="domain" description="Helicase ATP-binding" evidence="10">
    <location>
        <begin position="945"/>
        <end position="1135"/>
    </location>
</feature>
<feature type="compositionally biased region" description="Basic and acidic residues" evidence="9">
    <location>
        <begin position="863"/>
        <end position="886"/>
    </location>
</feature>
<evidence type="ECO:0000256" key="8">
    <source>
        <dbReference type="ARBA" id="ARBA00023242"/>
    </source>
</evidence>
<feature type="region of interest" description="Disordered" evidence="9">
    <location>
        <begin position="337"/>
        <end position="357"/>
    </location>
</feature>
<feature type="compositionally biased region" description="Basic and acidic residues" evidence="9">
    <location>
        <begin position="283"/>
        <end position="292"/>
    </location>
</feature>
<dbReference type="GO" id="GO:0016887">
    <property type="term" value="F:ATP hydrolysis activity"/>
    <property type="evidence" value="ECO:0007669"/>
    <property type="project" value="InterPro"/>
</dbReference>
<dbReference type="SMART" id="SM00487">
    <property type="entry name" value="DEXDc"/>
    <property type="match status" value="1"/>
</dbReference>
<feature type="region of interest" description="Disordered" evidence="9">
    <location>
        <begin position="836"/>
        <end position="886"/>
    </location>
</feature>
<feature type="compositionally biased region" description="Low complexity" evidence="9">
    <location>
        <begin position="2144"/>
        <end position="2159"/>
    </location>
</feature>
<dbReference type="GO" id="GO:0005524">
    <property type="term" value="F:ATP binding"/>
    <property type="evidence" value="ECO:0007669"/>
    <property type="project" value="UniProtKB-KW"/>
</dbReference>
<feature type="compositionally biased region" description="Acidic residues" evidence="9">
    <location>
        <begin position="546"/>
        <end position="561"/>
    </location>
</feature>
<comment type="subcellular location">
    <subcellularLocation>
        <location evidence="1">Nucleus</location>
    </subcellularLocation>
</comment>
<feature type="region of interest" description="Disordered" evidence="9">
    <location>
        <begin position="114"/>
        <end position="140"/>
    </location>
</feature>
<dbReference type="InterPro" id="IPR001650">
    <property type="entry name" value="Helicase_C-like"/>
</dbReference>
<keyword evidence="6" id="KW-0067">ATP-binding</keyword>
<organism evidence="12 13">
    <name type="scientific">Sporothrix schenckii (strain ATCC 58251 / de Perez 2211183)</name>
    <name type="common">Rose-picker's disease fungus</name>
    <dbReference type="NCBI Taxonomy" id="1391915"/>
    <lineage>
        <taxon>Eukaryota</taxon>
        <taxon>Fungi</taxon>
        <taxon>Dikarya</taxon>
        <taxon>Ascomycota</taxon>
        <taxon>Pezizomycotina</taxon>
        <taxon>Sordariomycetes</taxon>
        <taxon>Sordariomycetidae</taxon>
        <taxon>Ophiostomatales</taxon>
        <taxon>Ophiostomataceae</taxon>
        <taxon>Sporothrix</taxon>
    </lineage>
</organism>
<evidence type="ECO:0000313" key="13">
    <source>
        <dbReference type="Proteomes" id="UP000018087"/>
    </source>
</evidence>
<feature type="region of interest" description="Disordered" evidence="9">
    <location>
        <begin position="274"/>
        <end position="312"/>
    </location>
</feature>
<dbReference type="PANTHER" id="PTHR45797">
    <property type="entry name" value="RAD54-LIKE"/>
    <property type="match status" value="1"/>
</dbReference>
<feature type="compositionally biased region" description="Basic and acidic residues" evidence="9">
    <location>
        <begin position="2212"/>
        <end position="2234"/>
    </location>
</feature>
<dbReference type="Proteomes" id="UP000018087">
    <property type="component" value="Unassembled WGS sequence"/>
</dbReference>
<dbReference type="HOGENOM" id="CLU_001161_0_0_1"/>
<dbReference type="Pfam" id="PF00271">
    <property type="entry name" value="Helicase_C"/>
    <property type="match status" value="1"/>
</dbReference>
<dbReference type="AlphaFoldDB" id="U7PNM4"/>
<evidence type="ECO:0000259" key="10">
    <source>
        <dbReference type="PROSITE" id="PS51192"/>
    </source>
</evidence>
<sequence length="2263" mass="250366">MSGSGGNIDPFEWSNERLIQELCTSNRSWSAPPPKRWPDPEFLAAKLEEHDLDGQLLLCYEDYMGPGGFESLCADLGIAKIPHKLSLRVAIRSFQRKSPGYAAWKASQAAGDNNDLTASEATMPPSPPPKKSPSSRLESGAALTPAIQKGDNHARQAVQEPAPVGVGVKDGNWNVIANGTEKEGFQPNLMHVDRLEPPSDTALGQTKKRKRLAPTNISFEPWPHKERPIDNFADPLDTSAAKIGVVSKGLWQESKKGAYLGDWSLTRYALLQDPDPLGPDYNVDTKKDKNGDRDDEEDDNENDSFGWAAPLPIPSGRRLQVHRILHRYFRPNRSSGVRLGRARSAPTNDALAAGATVADDDEVLPALGESDDEGYDTETWEAMEQEARERIEQNSQEGQQKKTKNAPLTVEAFDAVIVDAIRDIETQWTNKKLHKLRRREHQMWTAARRAGSRKYLVDRARKEADRFAQRIDKLVQEMRHVEWRNEKEIRLQAAVLDANIEDRQYALWEARLYSSPTAPRKVTVDGNALRRQPSTSRAIRRKALEGDEEILTSSSSEEDDDPRMKNFIVDDDDNGTLSDGPMDMSDDDTGGSESRSSSRGPEKRETMRHRDESRELQSGTLPRGDAVKGLLGSLKEYFPLGNMAAIVGKGVSYWESGRDVTRLLCTVFSSADREQLARLVDHCTQATNIDDTWNQYCRRAIENGGDTEAPRTSIESDATAFTRYFYIFVTCRDVPLQDFNPTGEGTSDDIARSRGELGEFCVKLRTLAPYFIEPTSKSTLPLPAASAPPPPPAPPALSTAVPRPSNCGTGIEVDIESEDEDDDELNIYAVRPVVEEIEDDTDEDDDDDVLFSHSQKRRMRRIRKDESAQELRDKDQARHQEQENRRKALYESLAQSGTLSQDQTRLIINTAKEKHHGIVYVDEWIGRNIRDHQVEGVRFMWNQIIAPPESRQGCLLAHTMGLGKTMQVITLLVAIAEAAKSPDESIASQIPDDLKESKTLILCPSGLVENWQDELLAWAAQSGALGHTYSITSSMYARHRIGAVRHWAERGGTMVIGYPMLNMLIKEFSDEAVALVEQTPNIVIADEAHSLKNPNSRINQLTRNFRTSARIAMTGSPLANSVDEYHSMINWVAPNYLAAKDEFRATYANPIREGFYRDSTRSQRRHAVKMLKVLKDTVAPKIHRATVASLQGVLPPKYEFIMYLPLTPLQLRVYKTFIDLLTQPGMVAGINSTVQLWNTLVNLTLLLAHPKIFESRLREMKQPRQTGPRSGTLPAPMVDQLLAAVHAQNIDAPEYSSKIMVLMGILDEAKRVGEKVLVFSQSKLVLDYLQTAFQRQARRYQRLDGDTSVSKRQAMVKDFNAGSDEVYLISTTAGGVGLNIHGANRVVIFDFKWNPIHEQQAIGRAYRIGQTRRVVVYWLIMGGTFETVLHDQAVFKTQLASRVVDKKNPQAWADQLRNYTKDPEVVPVVPDTATKYKGLDVVLDALLRPGAPTQERICKVMSTDTFEMEEPEDALTTEELTEAVNMVNMNRMRLRSGGGGPEGGFQVVGAPGMAGSQTTTMQRVERTQVDGARFPPTAADFATSHAMALAGAGSVLPSLVLASQSRQLQQSQQPGSNPVPSMYAYDAFLNQPASVPMQIRTQSTAHTMQPTPVLPAVVPSNGHLDHHDWISEPVPESNIDRPLRPTPAHKQTPVSTPTVPPPGPSSSLAATSEDFVAVLKEALLSGTMDRQQCIWEPRTAELLARRTVDEIVACLPMAKLSGLPEKAQWGRLRSLVTRVPGFAEATVHGAISAKALVMLRSTEDQKLADLVTGALAEIDSMPRAYSLKTMPNACNLFGEQHTAIRILERKLFDRSWTKPAEAKGNFYVARSLAEGAIANITVPITMNITRCAILAFRDPVFASAFVMPTFSHRAWAAMAPNEEADYVRQLHLQHMVEHADEYRKGYLKIKYTADGSTPKPSFMPLPMPLPMLSPMAPPTHATKAEPMDDASGARALTNVPSRPHLMTGSGRSSFSETLGAASPRPAASPPIRAKDPDHLKHHLQRSQIWSHEVHDRGSVGLGRSEGGGPPREDRPRVSSSGAKSRDLLAMREVVERRERKTAAVSVSASVPQTPQRPSPSPSPWMPQAQSQAQSQTPDMPPNTTPNMTQAARSQVHSSRSPPPPPSTHSARSSSGAASPVPDTQGAAFRIRGAPRIDPASQLQRGQQSQNQLERDLLDTDRRQRNAKKDKDKAGGNKPRILPPPSRGPGPQAGDNAQHPFILD</sequence>
<dbReference type="Pfam" id="PF24580">
    <property type="entry name" value="DUF7607"/>
    <property type="match status" value="1"/>
</dbReference>
<dbReference type="STRING" id="1391915.U7PNM4"/>
<dbReference type="GO" id="GO:0004386">
    <property type="term" value="F:helicase activity"/>
    <property type="evidence" value="ECO:0007669"/>
    <property type="project" value="UniProtKB-KW"/>
</dbReference>
<evidence type="ECO:0000256" key="2">
    <source>
        <dbReference type="ARBA" id="ARBA00007025"/>
    </source>
</evidence>
<feature type="domain" description="Helicase C-terminal" evidence="11">
    <location>
        <begin position="1304"/>
        <end position="1460"/>
    </location>
</feature>
<feature type="region of interest" description="Disordered" evidence="9">
    <location>
        <begin position="543"/>
        <end position="624"/>
    </location>
</feature>
<dbReference type="CDD" id="cd18793">
    <property type="entry name" value="SF2_C_SNF"/>
    <property type="match status" value="1"/>
</dbReference>
<protein>
    <submittedName>
        <fullName evidence="12">Uncharacterized protein</fullName>
    </submittedName>
</protein>
<feature type="compositionally biased region" description="Low complexity" evidence="9">
    <location>
        <begin position="2167"/>
        <end position="2181"/>
    </location>
</feature>
<dbReference type="EMBL" id="KI440848">
    <property type="protein sequence ID" value="ERS97187.1"/>
    <property type="molecule type" value="Genomic_DNA"/>
</dbReference>
<dbReference type="InterPro" id="IPR049730">
    <property type="entry name" value="SNF2/RAD54-like_C"/>
</dbReference>
<dbReference type="PANTHER" id="PTHR45797:SF1">
    <property type="entry name" value="HELICASE ARIP4"/>
    <property type="match status" value="1"/>
</dbReference>
<dbReference type="eggNOG" id="KOG1015">
    <property type="taxonomic scope" value="Eukaryota"/>
</dbReference>
<feature type="compositionally biased region" description="Acidic residues" evidence="9">
    <location>
        <begin position="836"/>
        <end position="849"/>
    </location>
</feature>
<keyword evidence="4" id="KW-0378">Hydrolase</keyword>
<keyword evidence="3" id="KW-0547">Nucleotide-binding</keyword>
<dbReference type="GO" id="GO:0005634">
    <property type="term" value="C:nucleus"/>
    <property type="evidence" value="ECO:0007669"/>
    <property type="project" value="UniProtKB-SubCell"/>
</dbReference>
<gene>
    <name evidence="12" type="ORF">HMPREF1624_06518</name>
</gene>
<dbReference type="PROSITE" id="PS51192">
    <property type="entry name" value="HELICASE_ATP_BIND_1"/>
    <property type="match status" value="1"/>
</dbReference>
<dbReference type="SUPFAM" id="SSF52540">
    <property type="entry name" value="P-loop containing nucleoside triphosphate hydrolases"/>
    <property type="match status" value="2"/>
</dbReference>
<reference evidence="13" key="1">
    <citation type="journal article" date="2014" name="Genome Announc.">
        <title>Genome sequence of the pathogenic fungus Sporothrix schenckii (ATCC 58251).</title>
        <authorList>
            <person name="Cuomo C.A."/>
            <person name="Rodriguez-Del Valle N."/>
            <person name="Perez-Sanchez L."/>
            <person name="Abouelleil A."/>
            <person name="Goldberg J."/>
            <person name="Young S."/>
            <person name="Zeng Q."/>
            <person name="Birren B.W."/>
        </authorList>
    </citation>
    <scope>NUCLEOTIDE SEQUENCE [LARGE SCALE GENOMIC DNA]</scope>
    <source>
        <strain evidence="13">ATCC 58251 / de Perez 2211183</strain>
    </source>
</reference>
<evidence type="ECO:0000256" key="1">
    <source>
        <dbReference type="ARBA" id="ARBA00004123"/>
    </source>
</evidence>
<evidence type="ECO:0000256" key="3">
    <source>
        <dbReference type="ARBA" id="ARBA00022741"/>
    </source>
</evidence>
<feature type="compositionally biased region" description="Low complexity" evidence="9">
    <location>
        <begin position="2200"/>
        <end position="2211"/>
    </location>
</feature>
<accession>U7PNM4</accession>
<dbReference type="InterPro" id="IPR014001">
    <property type="entry name" value="Helicase_ATP-bd"/>
</dbReference>
<dbReference type="GO" id="GO:0003677">
    <property type="term" value="F:DNA binding"/>
    <property type="evidence" value="ECO:0007669"/>
    <property type="project" value="UniProtKB-KW"/>
</dbReference>
<feature type="compositionally biased region" description="Gly residues" evidence="9">
    <location>
        <begin position="2059"/>
        <end position="2069"/>
    </location>
</feature>
<keyword evidence="7" id="KW-0238">DNA-binding</keyword>
<comment type="similarity">
    <text evidence="2">Belongs to the SNF2/RAD54 helicase family.</text>
</comment>
<evidence type="ECO:0000256" key="7">
    <source>
        <dbReference type="ARBA" id="ARBA00023125"/>
    </source>
</evidence>
<dbReference type="OrthoDB" id="2020972at2759"/>
<feature type="compositionally biased region" description="Low complexity" evidence="9">
    <location>
        <begin position="2125"/>
        <end position="2137"/>
    </location>
</feature>
<proteinExistence type="inferred from homology"/>
<evidence type="ECO:0000256" key="6">
    <source>
        <dbReference type="ARBA" id="ARBA00022840"/>
    </source>
</evidence>
<feature type="compositionally biased region" description="Pro residues" evidence="9">
    <location>
        <begin position="2114"/>
        <end position="2124"/>
    </location>
</feature>
<feature type="compositionally biased region" description="Acidic residues" evidence="9">
    <location>
        <begin position="293"/>
        <end position="302"/>
    </location>
</feature>
<evidence type="ECO:0000259" key="11">
    <source>
        <dbReference type="PROSITE" id="PS51194"/>
    </source>
</evidence>
<feature type="region of interest" description="Disordered" evidence="9">
    <location>
        <begin position="1993"/>
        <end position="2263"/>
    </location>
</feature>
<name>U7PNM4_SPOS1</name>